<sequence>MFIVKIDSGLEIAEADLEALDEVSAATTIGYAGEQTVHNLTVELDDSISQVFNTGSSVAAKLEPTIVTPDGWYEKKVYKDRDSFAESRTRCENHGISLDLISMTTTSSASDDAFPFGLTERQYEALTLALSRGYYESPRQTSTEDLAAELGISQPSLSRLLRRGERQLLSSALQSQEHLNTVSS</sequence>
<organism evidence="4 5">
    <name type="scientific">Halomarina oriensis</name>
    <dbReference type="NCBI Taxonomy" id="671145"/>
    <lineage>
        <taxon>Archaea</taxon>
        <taxon>Methanobacteriati</taxon>
        <taxon>Methanobacteriota</taxon>
        <taxon>Stenosarchaea group</taxon>
        <taxon>Halobacteria</taxon>
        <taxon>Halobacteriales</taxon>
        <taxon>Natronomonadaceae</taxon>
        <taxon>Halomarina</taxon>
    </lineage>
</organism>
<keyword evidence="5" id="KW-1185">Reference proteome</keyword>
<dbReference type="InterPro" id="IPR036388">
    <property type="entry name" value="WH-like_DNA-bd_sf"/>
</dbReference>
<dbReference type="Pfam" id="PF04967">
    <property type="entry name" value="HTH_10"/>
    <property type="match status" value="1"/>
</dbReference>
<evidence type="ECO:0000313" key="4">
    <source>
        <dbReference type="EMBL" id="MWG35028.1"/>
    </source>
</evidence>
<dbReference type="PANTHER" id="PTHR34236">
    <property type="entry name" value="DIMETHYL SULFOXIDE REDUCTASE TRANSCRIPTIONAL ACTIVATOR"/>
    <property type="match status" value="1"/>
</dbReference>
<dbReference type="OrthoDB" id="27447at2157"/>
<dbReference type="Gene3D" id="1.10.10.10">
    <property type="entry name" value="Winged helix-like DNA-binding domain superfamily/Winged helix DNA-binding domain"/>
    <property type="match status" value="1"/>
</dbReference>
<dbReference type="PANTHER" id="PTHR34236:SF1">
    <property type="entry name" value="DIMETHYL SULFOXIDE REDUCTASE TRANSCRIPTIONAL ACTIVATOR"/>
    <property type="match status" value="1"/>
</dbReference>
<evidence type="ECO:0000256" key="1">
    <source>
        <dbReference type="ARBA" id="ARBA00023015"/>
    </source>
</evidence>
<feature type="domain" description="HTH bat-type" evidence="3">
    <location>
        <begin position="118"/>
        <end position="169"/>
    </location>
</feature>
<reference evidence="4 5" key="1">
    <citation type="submission" date="2019-12" db="EMBL/GenBank/DDBJ databases">
        <title>Halocatena pleomorpha gen. nov. sp. nov., an extremely halophilic archaeon of family Halobacteriaceae isolated from saltpan soil.</title>
        <authorList>
            <person name="Pal Y."/>
            <person name="Verma A."/>
            <person name="Krishnamurthi S."/>
            <person name="Kumar P."/>
        </authorList>
    </citation>
    <scope>NUCLEOTIDE SEQUENCE [LARGE SCALE GENOMIC DNA]</scope>
    <source>
        <strain evidence="4 5">JCM 16495</strain>
    </source>
</reference>
<evidence type="ECO:0000313" key="5">
    <source>
        <dbReference type="Proteomes" id="UP000451471"/>
    </source>
</evidence>
<comment type="caution">
    <text evidence="4">The sequence shown here is derived from an EMBL/GenBank/DDBJ whole genome shotgun (WGS) entry which is preliminary data.</text>
</comment>
<dbReference type="AlphaFoldDB" id="A0A6B0GTH9"/>
<proteinExistence type="predicted"/>
<gene>
    <name evidence="4" type="ORF">GQS65_11115</name>
</gene>
<keyword evidence="1" id="KW-0805">Transcription regulation</keyword>
<name>A0A6B0GTH9_9EURY</name>
<evidence type="ECO:0000256" key="2">
    <source>
        <dbReference type="ARBA" id="ARBA00023163"/>
    </source>
</evidence>
<dbReference type="InterPro" id="IPR007050">
    <property type="entry name" value="HTH_bacterioopsin"/>
</dbReference>
<evidence type="ECO:0000259" key="3">
    <source>
        <dbReference type="Pfam" id="PF04967"/>
    </source>
</evidence>
<keyword evidence="2" id="KW-0804">Transcription</keyword>
<dbReference type="Proteomes" id="UP000451471">
    <property type="component" value="Unassembled WGS sequence"/>
</dbReference>
<accession>A0A6B0GTH9</accession>
<dbReference type="EMBL" id="WSZK01000016">
    <property type="protein sequence ID" value="MWG35028.1"/>
    <property type="molecule type" value="Genomic_DNA"/>
</dbReference>
<protein>
    <submittedName>
        <fullName evidence="4">Bacterio-opsin activator</fullName>
    </submittedName>
</protein>